<name>A0AAJ0E344_9PEZI</name>
<evidence type="ECO:0000313" key="4">
    <source>
        <dbReference type="Proteomes" id="UP001240678"/>
    </source>
</evidence>
<feature type="region of interest" description="Disordered" evidence="1">
    <location>
        <begin position="42"/>
        <end position="61"/>
    </location>
</feature>
<dbReference type="AlphaFoldDB" id="A0AAJ0E344"/>
<reference evidence="3 4" key="1">
    <citation type="submission" date="2016-10" db="EMBL/GenBank/DDBJ databases">
        <title>The genome sequence of Colletotrichum fioriniae PJ7.</title>
        <authorList>
            <person name="Baroncelli R."/>
        </authorList>
    </citation>
    <scope>NUCLEOTIDE SEQUENCE [LARGE SCALE GENOMIC DNA]</scope>
    <source>
        <strain evidence="3 4">IMI 309622</strain>
    </source>
</reference>
<feature type="transmembrane region" description="Helical" evidence="2">
    <location>
        <begin position="93"/>
        <end position="117"/>
    </location>
</feature>
<accession>A0AAJ0E344</accession>
<keyword evidence="2" id="KW-0472">Membrane</keyword>
<comment type="caution">
    <text evidence="3">The sequence shown here is derived from an EMBL/GenBank/DDBJ whole genome shotgun (WGS) entry which is preliminary data.</text>
</comment>
<keyword evidence="2" id="KW-0812">Transmembrane</keyword>
<evidence type="ECO:0000256" key="1">
    <source>
        <dbReference type="SAM" id="MobiDB-lite"/>
    </source>
</evidence>
<dbReference type="GeneID" id="85337374"/>
<dbReference type="RefSeq" id="XP_060315599.1">
    <property type="nucleotide sequence ID" value="XM_060453827.1"/>
</dbReference>
<sequence length="128" mass="13786">LRGSAPTKSTPRCTPSFLTPQAESFPNTVNDTVSRTQHLEGVSGAERRAANTAGPVGASSQHQRLIVPCTVPLLPAGNRITSSSNSQWNSRLLLARIFSTMLFSWVFTIYTFCFVLPSSGPNPHGILT</sequence>
<feature type="non-terminal residue" evidence="3">
    <location>
        <position position="1"/>
    </location>
</feature>
<keyword evidence="2" id="KW-1133">Transmembrane helix</keyword>
<proteinExistence type="predicted"/>
<evidence type="ECO:0000256" key="2">
    <source>
        <dbReference type="SAM" id="Phobius"/>
    </source>
</evidence>
<evidence type="ECO:0000313" key="3">
    <source>
        <dbReference type="EMBL" id="KAK1530547.1"/>
    </source>
</evidence>
<feature type="region of interest" description="Disordered" evidence="1">
    <location>
        <begin position="1"/>
        <end position="25"/>
    </location>
</feature>
<protein>
    <submittedName>
        <fullName evidence="3">Uncharacterized protein</fullName>
    </submittedName>
</protein>
<gene>
    <name evidence="3" type="ORF">CCOS01_05650</name>
</gene>
<dbReference type="EMBL" id="MOOE01000005">
    <property type="protein sequence ID" value="KAK1530547.1"/>
    <property type="molecule type" value="Genomic_DNA"/>
</dbReference>
<organism evidence="3 4">
    <name type="scientific">Colletotrichum costaricense</name>
    <dbReference type="NCBI Taxonomy" id="1209916"/>
    <lineage>
        <taxon>Eukaryota</taxon>
        <taxon>Fungi</taxon>
        <taxon>Dikarya</taxon>
        <taxon>Ascomycota</taxon>
        <taxon>Pezizomycotina</taxon>
        <taxon>Sordariomycetes</taxon>
        <taxon>Hypocreomycetidae</taxon>
        <taxon>Glomerellales</taxon>
        <taxon>Glomerellaceae</taxon>
        <taxon>Colletotrichum</taxon>
        <taxon>Colletotrichum acutatum species complex</taxon>
    </lineage>
</organism>
<keyword evidence="4" id="KW-1185">Reference proteome</keyword>
<dbReference type="Proteomes" id="UP001240678">
    <property type="component" value="Unassembled WGS sequence"/>
</dbReference>